<evidence type="ECO:0000256" key="1">
    <source>
        <dbReference type="SAM" id="Phobius"/>
    </source>
</evidence>
<name>A0A7K3M178_9ACTN</name>
<feature type="domain" description="TadE-like" evidence="2">
    <location>
        <begin position="17"/>
        <end position="59"/>
    </location>
</feature>
<evidence type="ECO:0000259" key="2">
    <source>
        <dbReference type="Pfam" id="PF07811"/>
    </source>
</evidence>
<evidence type="ECO:0000313" key="4">
    <source>
        <dbReference type="Proteomes" id="UP000460435"/>
    </source>
</evidence>
<proteinExistence type="predicted"/>
<keyword evidence="1" id="KW-0812">Transmembrane</keyword>
<feature type="transmembrane region" description="Helical" evidence="1">
    <location>
        <begin position="20"/>
        <end position="41"/>
    </location>
</feature>
<comment type="caution">
    <text evidence="3">The sequence shown here is derived from an EMBL/GenBank/DDBJ whole genome shotgun (WGS) entry which is preliminary data.</text>
</comment>
<dbReference type="Proteomes" id="UP000460435">
    <property type="component" value="Unassembled WGS sequence"/>
</dbReference>
<sequence length="148" mass="15235">MDDAMSRRRQPLGGERGSAALEWAACLPGVLLVIAVIALAGRVSTTAGAVEQAANDAARAASIARTPSEAVAEARATAHMSLTGQGIDCLSTGIDVDTSGFHRPAGQHATVAVTITCPIRVMDLPIPGITERVATSTGTSPIDTYRQR</sequence>
<keyword evidence="1" id="KW-1133">Transmembrane helix</keyword>
<keyword evidence="4" id="KW-1185">Reference proteome</keyword>
<dbReference type="EMBL" id="WLZY01000002">
    <property type="protein sequence ID" value="NDL57029.1"/>
    <property type="molecule type" value="Genomic_DNA"/>
</dbReference>
<keyword evidence="1" id="KW-0472">Membrane</keyword>
<accession>A0A7K3M178</accession>
<protein>
    <submittedName>
        <fullName evidence="3">Pilus assembly protein</fullName>
    </submittedName>
</protein>
<reference evidence="3 4" key="1">
    <citation type="submission" date="2019-11" db="EMBL/GenBank/DDBJ databases">
        <authorList>
            <person name="Li X.-J."/>
            <person name="Feng X.-M."/>
        </authorList>
    </citation>
    <scope>NUCLEOTIDE SEQUENCE [LARGE SCALE GENOMIC DNA]</scope>
    <source>
        <strain evidence="3 4">XMNu-373</strain>
    </source>
</reference>
<dbReference type="Pfam" id="PF07811">
    <property type="entry name" value="TadE"/>
    <property type="match status" value="1"/>
</dbReference>
<gene>
    <name evidence="3" type="ORF">F7O44_08090</name>
</gene>
<dbReference type="InterPro" id="IPR012495">
    <property type="entry name" value="TadE-like_dom"/>
</dbReference>
<dbReference type="RefSeq" id="WP_162449716.1">
    <property type="nucleotide sequence ID" value="NZ_WLZY01000002.1"/>
</dbReference>
<dbReference type="AlphaFoldDB" id="A0A7K3M178"/>
<evidence type="ECO:0000313" key="3">
    <source>
        <dbReference type="EMBL" id="NDL57029.1"/>
    </source>
</evidence>
<organism evidence="3 4">
    <name type="scientific">Phytoactinopolyspora mesophila</name>
    <dbReference type="NCBI Taxonomy" id="2650750"/>
    <lineage>
        <taxon>Bacteria</taxon>
        <taxon>Bacillati</taxon>
        <taxon>Actinomycetota</taxon>
        <taxon>Actinomycetes</taxon>
        <taxon>Jiangellales</taxon>
        <taxon>Jiangellaceae</taxon>
        <taxon>Phytoactinopolyspora</taxon>
    </lineage>
</organism>